<comment type="caution">
    <text evidence="1">The sequence shown here is derived from an EMBL/GenBank/DDBJ whole genome shotgun (WGS) entry which is preliminary data.</text>
</comment>
<keyword evidence="2" id="KW-1185">Reference proteome</keyword>
<dbReference type="AlphaFoldDB" id="A0AAE0PH55"/>
<name>A0AAE0PH55_SORBR</name>
<organism evidence="1 2">
    <name type="scientific">Sordaria brevicollis</name>
    <dbReference type="NCBI Taxonomy" id="83679"/>
    <lineage>
        <taxon>Eukaryota</taxon>
        <taxon>Fungi</taxon>
        <taxon>Dikarya</taxon>
        <taxon>Ascomycota</taxon>
        <taxon>Pezizomycotina</taxon>
        <taxon>Sordariomycetes</taxon>
        <taxon>Sordariomycetidae</taxon>
        <taxon>Sordariales</taxon>
        <taxon>Sordariaceae</taxon>
        <taxon>Sordaria</taxon>
    </lineage>
</organism>
<sequence length="202" mass="21599">MVTKTIIFEQWSYDHFTVTKMVFVTVLLDQIFQRIKIKKERIGFKDEFFNIENHFANKDGIRDYFPNENCHLVLIIRFIIGHIIILNTKHFFTPENFTIIKPSPRSFSETPSARYGTSAAAAGGSGAAAATAAAAAATAAAAAATSSSSGQCSGSTAAAAAAAASGKRLPGSCSCSCSCSLSPTAYLHDSPYPNLQHRGSYC</sequence>
<dbReference type="EMBL" id="JAUTDP010000004">
    <property type="protein sequence ID" value="KAK3399747.1"/>
    <property type="molecule type" value="Genomic_DNA"/>
</dbReference>
<reference evidence="1" key="1">
    <citation type="journal article" date="2023" name="Mol. Phylogenet. Evol.">
        <title>Genome-scale phylogeny and comparative genomics of the fungal order Sordariales.</title>
        <authorList>
            <person name="Hensen N."/>
            <person name="Bonometti L."/>
            <person name="Westerberg I."/>
            <person name="Brannstrom I.O."/>
            <person name="Guillou S."/>
            <person name="Cros-Aarteil S."/>
            <person name="Calhoun S."/>
            <person name="Haridas S."/>
            <person name="Kuo A."/>
            <person name="Mondo S."/>
            <person name="Pangilinan J."/>
            <person name="Riley R."/>
            <person name="LaButti K."/>
            <person name="Andreopoulos B."/>
            <person name="Lipzen A."/>
            <person name="Chen C."/>
            <person name="Yan M."/>
            <person name="Daum C."/>
            <person name="Ng V."/>
            <person name="Clum A."/>
            <person name="Steindorff A."/>
            <person name="Ohm R.A."/>
            <person name="Martin F."/>
            <person name="Silar P."/>
            <person name="Natvig D.O."/>
            <person name="Lalanne C."/>
            <person name="Gautier V."/>
            <person name="Ament-Velasquez S.L."/>
            <person name="Kruys A."/>
            <person name="Hutchinson M.I."/>
            <person name="Powell A.J."/>
            <person name="Barry K."/>
            <person name="Miller A.N."/>
            <person name="Grigoriev I.V."/>
            <person name="Debuchy R."/>
            <person name="Gladieux P."/>
            <person name="Hiltunen Thoren M."/>
            <person name="Johannesson H."/>
        </authorList>
    </citation>
    <scope>NUCLEOTIDE SEQUENCE</scope>
    <source>
        <strain evidence="1">FGSC 1904</strain>
    </source>
</reference>
<accession>A0AAE0PH55</accession>
<gene>
    <name evidence="1" type="ORF">B0T20DRAFT_168013</name>
</gene>
<evidence type="ECO:0000313" key="1">
    <source>
        <dbReference type="EMBL" id="KAK3399747.1"/>
    </source>
</evidence>
<dbReference type="Proteomes" id="UP001281003">
    <property type="component" value="Unassembled WGS sequence"/>
</dbReference>
<evidence type="ECO:0000313" key="2">
    <source>
        <dbReference type="Proteomes" id="UP001281003"/>
    </source>
</evidence>
<proteinExistence type="predicted"/>
<protein>
    <submittedName>
        <fullName evidence="1">Uncharacterized protein</fullName>
    </submittedName>
</protein>
<reference evidence="1" key="2">
    <citation type="submission" date="2023-07" db="EMBL/GenBank/DDBJ databases">
        <authorList>
            <consortium name="Lawrence Berkeley National Laboratory"/>
            <person name="Haridas S."/>
            <person name="Hensen N."/>
            <person name="Bonometti L."/>
            <person name="Westerberg I."/>
            <person name="Brannstrom I.O."/>
            <person name="Guillou S."/>
            <person name="Cros-Aarteil S."/>
            <person name="Calhoun S."/>
            <person name="Kuo A."/>
            <person name="Mondo S."/>
            <person name="Pangilinan J."/>
            <person name="Riley R."/>
            <person name="LaButti K."/>
            <person name="Andreopoulos B."/>
            <person name="Lipzen A."/>
            <person name="Chen C."/>
            <person name="Yanf M."/>
            <person name="Daum C."/>
            <person name="Ng V."/>
            <person name="Clum A."/>
            <person name="Steindorff A."/>
            <person name="Ohm R."/>
            <person name="Martin F."/>
            <person name="Silar P."/>
            <person name="Natvig D."/>
            <person name="Lalanne C."/>
            <person name="Gautier V."/>
            <person name="Ament-velasquez S.L."/>
            <person name="Kruys A."/>
            <person name="Hutchinson M.I."/>
            <person name="Powell A.J."/>
            <person name="Barry K."/>
            <person name="Miller A.N."/>
            <person name="Grigoriev I.V."/>
            <person name="Debuchy R."/>
            <person name="Gladieux P."/>
            <person name="Thoren M.H."/>
            <person name="Johannesson H."/>
        </authorList>
    </citation>
    <scope>NUCLEOTIDE SEQUENCE</scope>
    <source>
        <strain evidence="1">FGSC 1904</strain>
    </source>
</reference>